<gene>
    <name evidence="7" type="primary">exoF2</name>
    <name evidence="7" type="ORF">mvi_20960</name>
</gene>
<dbReference type="RefSeq" id="WP_207182664.1">
    <property type="nucleotide sequence ID" value="NZ_AP024145.1"/>
</dbReference>
<proteinExistence type="predicted"/>
<name>A0A8H8WSI7_9HYPH</name>
<dbReference type="InterPro" id="IPR049712">
    <property type="entry name" value="Poly_export"/>
</dbReference>
<reference evidence="7" key="1">
    <citation type="submission" date="2020-11" db="EMBL/GenBank/DDBJ databases">
        <title>Complete genome sequence of a novel pathogenic Methylobacterium strain isolated from rice in Vietnam.</title>
        <authorList>
            <person name="Lai K."/>
            <person name="Okazaki S."/>
            <person name="Higashi K."/>
            <person name="Mori H."/>
            <person name="Toyoda A."/>
            <person name="Kurokawa K."/>
        </authorList>
    </citation>
    <scope>NUCLEOTIDE SEQUENCE</scope>
    <source>
        <strain evidence="7">VL1</strain>
    </source>
</reference>
<evidence type="ECO:0000259" key="6">
    <source>
        <dbReference type="Pfam" id="PF25994"/>
    </source>
</evidence>
<dbReference type="InterPro" id="IPR019554">
    <property type="entry name" value="Soluble_ligand-bd"/>
</dbReference>
<dbReference type="AlphaFoldDB" id="A0A8H8WSI7"/>
<dbReference type="InterPro" id="IPR003715">
    <property type="entry name" value="Poly_export_N"/>
</dbReference>
<evidence type="ECO:0000259" key="5">
    <source>
        <dbReference type="Pfam" id="PF10531"/>
    </source>
</evidence>
<dbReference type="InterPro" id="IPR058781">
    <property type="entry name" value="HH_AprE-like"/>
</dbReference>
<feature type="compositionally biased region" description="Polar residues" evidence="2">
    <location>
        <begin position="456"/>
        <end position="467"/>
    </location>
</feature>
<evidence type="ECO:0000313" key="7">
    <source>
        <dbReference type="EMBL" id="BCM83635.1"/>
    </source>
</evidence>
<feature type="region of interest" description="Disordered" evidence="2">
    <location>
        <begin position="428"/>
        <end position="467"/>
    </location>
</feature>
<dbReference type="GO" id="GO:0015159">
    <property type="term" value="F:polysaccharide transmembrane transporter activity"/>
    <property type="evidence" value="ECO:0007669"/>
    <property type="project" value="InterPro"/>
</dbReference>
<protein>
    <submittedName>
        <fullName evidence="7">Sugar ABC transporter substrate-binding protein</fullName>
    </submittedName>
</protein>
<feature type="domain" description="AprE-like long alpha-helical hairpin" evidence="6">
    <location>
        <begin position="189"/>
        <end position="368"/>
    </location>
</feature>
<evidence type="ECO:0000259" key="4">
    <source>
        <dbReference type="Pfam" id="PF02563"/>
    </source>
</evidence>
<feature type="domain" description="Soluble ligand binding" evidence="5">
    <location>
        <begin position="134"/>
        <end position="169"/>
    </location>
</feature>
<dbReference type="Pfam" id="PF25994">
    <property type="entry name" value="HH_AprE"/>
    <property type="match status" value="1"/>
</dbReference>
<evidence type="ECO:0000313" key="8">
    <source>
        <dbReference type="Proteomes" id="UP000663508"/>
    </source>
</evidence>
<dbReference type="Proteomes" id="UP000663508">
    <property type="component" value="Chromosome"/>
</dbReference>
<dbReference type="PANTHER" id="PTHR33619">
    <property type="entry name" value="POLYSACCHARIDE EXPORT PROTEIN GFCE-RELATED"/>
    <property type="match status" value="1"/>
</dbReference>
<keyword evidence="1 3" id="KW-0732">Signal</keyword>
<evidence type="ECO:0000256" key="3">
    <source>
        <dbReference type="SAM" id="SignalP"/>
    </source>
</evidence>
<accession>A0A8H8WSI7</accession>
<sequence length="467" mass="49570">MPLRAPLRATALAASCLAALCAGTVPDAAGAAEPYALGPADKVRVTVSQWSAAPPAPGGSQSWASPGGDFQTRLDGTFAIDTDGRVSLPMVGDVPAEGRSTAELGAAIAALFQGKFGTLTAPSASVEIIEYRPFYIVGVVDRPGSYPFRPGMTVLHALSIAGGLYRRPDMELGRYQRDLMSATGDTAVQAVNRDILLARIARLEAELAGRDAVALPDELAARKGDPGVVRAMADETKFLKQRQAALAAAVANQQQIKVLAENQNKAIEGQSAAIDRQIAVAKKELEDQTDLVSRGLSRRPVLFPIESRLAEAEGKKRQLHSDMLKNAQDVTRAEQTAVELKTTRRTEILDQIKEAQGNLEQVRQKIASNGRVVEHATGEVARRTGEAQPAYAILRREGDRMRERAVAETAPVAPGDIVRVVMAGRGQLPPPPAEAVPSAARPWSPQGAAQGAVQGPFSSTQLTEARP</sequence>
<dbReference type="KEGG" id="mind:mvi_20960"/>
<organism evidence="7 8">
    <name type="scientific">Methylobacterium indicum</name>
    <dbReference type="NCBI Taxonomy" id="1775910"/>
    <lineage>
        <taxon>Bacteria</taxon>
        <taxon>Pseudomonadati</taxon>
        <taxon>Pseudomonadota</taxon>
        <taxon>Alphaproteobacteria</taxon>
        <taxon>Hyphomicrobiales</taxon>
        <taxon>Methylobacteriaceae</taxon>
        <taxon>Methylobacterium</taxon>
    </lineage>
</organism>
<feature type="signal peptide" evidence="3">
    <location>
        <begin position="1"/>
        <end position="31"/>
    </location>
</feature>
<dbReference type="Gene3D" id="3.30.1950.10">
    <property type="entry name" value="wza like domain"/>
    <property type="match status" value="1"/>
</dbReference>
<dbReference type="EMBL" id="AP024145">
    <property type="protein sequence ID" value="BCM83635.1"/>
    <property type="molecule type" value="Genomic_DNA"/>
</dbReference>
<dbReference type="PANTHER" id="PTHR33619:SF3">
    <property type="entry name" value="POLYSACCHARIDE EXPORT PROTEIN GFCE-RELATED"/>
    <property type="match status" value="1"/>
</dbReference>
<dbReference type="Gene3D" id="3.10.560.10">
    <property type="entry name" value="Outer membrane lipoprotein wza domain like"/>
    <property type="match status" value="2"/>
</dbReference>
<feature type="chain" id="PRO_5034142553" evidence="3">
    <location>
        <begin position="32"/>
        <end position="467"/>
    </location>
</feature>
<evidence type="ECO:0000256" key="2">
    <source>
        <dbReference type="SAM" id="MobiDB-lite"/>
    </source>
</evidence>
<feature type="domain" description="Polysaccharide export protein N-terminal" evidence="4">
    <location>
        <begin position="31"/>
        <end position="128"/>
    </location>
</feature>
<dbReference type="Pfam" id="PF10531">
    <property type="entry name" value="SLBB"/>
    <property type="match status" value="1"/>
</dbReference>
<evidence type="ECO:0000256" key="1">
    <source>
        <dbReference type="ARBA" id="ARBA00022729"/>
    </source>
</evidence>
<dbReference type="Pfam" id="PF02563">
    <property type="entry name" value="Poly_export"/>
    <property type="match status" value="1"/>
</dbReference>